<dbReference type="EMBL" id="CP104064">
    <property type="protein sequence ID" value="WAH36309.1"/>
    <property type="molecule type" value="Genomic_DNA"/>
</dbReference>
<protein>
    <submittedName>
        <fullName evidence="8">MFS transporter</fullName>
    </submittedName>
</protein>
<keyword evidence="5 6" id="KW-0472">Membrane</keyword>
<evidence type="ECO:0000256" key="4">
    <source>
        <dbReference type="ARBA" id="ARBA00022989"/>
    </source>
</evidence>
<keyword evidence="9" id="KW-1185">Reference proteome</keyword>
<organism evidence="8 9">
    <name type="scientific">Alicyclobacillus dauci</name>
    <dbReference type="NCBI Taxonomy" id="1475485"/>
    <lineage>
        <taxon>Bacteria</taxon>
        <taxon>Bacillati</taxon>
        <taxon>Bacillota</taxon>
        <taxon>Bacilli</taxon>
        <taxon>Bacillales</taxon>
        <taxon>Alicyclobacillaceae</taxon>
        <taxon>Alicyclobacillus</taxon>
    </lineage>
</organism>
<sequence>MLEERRGWKRYHTVWVWLLVAWMVSGADRSISGPVVTWMIQNKVSFMLSSAHPYALGGLIGSVFFTAYMLTQFPGGYFGDKFGYRRVIVVSLIWAGVATIVNGFLATLIGFVALRVLTGLGEGLYYANDRTLIAEVTPYEKRSLGMGVVIVGLSLGITLASILPPYLITWGNHLFGHNQGWKMPLFILGLATLIWGILIAVYFKNQHPRDVKYTTTMIGVGRYTLVFFLAIMAVFVISDKVGIPSWLASVIELAFAIVLILFAFFNKGRELGPVVRNKDLMLINVAGIAVLWNLWFFGFWSVSIISDSAHSSFLKAALTAAFNGAAGILGYPAGGWLADYAVRRNWGRKRFLVTFTLIQGLLTCFFGFYLLHGGHSNVLMGVLLFITSLFFNALQPMMHAMVGDIAQPKQRGTAFGMLNLFGETGAVLSPALGGTLRDATGNWTAAVLLDSGVILLSFLLLLFVNQKRGEASALAQESLRG</sequence>
<name>A0ABY6Z0Q2_9BACL</name>
<dbReference type="InterPro" id="IPR011701">
    <property type="entry name" value="MFS"/>
</dbReference>
<feature type="transmembrane region" description="Helical" evidence="6">
    <location>
        <begin position="317"/>
        <end position="338"/>
    </location>
</feature>
<feature type="transmembrane region" description="Helical" evidence="6">
    <location>
        <begin position="414"/>
        <end position="433"/>
    </location>
</feature>
<dbReference type="InterPro" id="IPR020846">
    <property type="entry name" value="MFS_dom"/>
</dbReference>
<proteinExistence type="predicted"/>
<dbReference type="PROSITE" id="PS00217">
    <property type="entry name" value="SUGAR_TRANSPORT_2"/>
    <property type="match status" value="1"/>
</dbReference>
<dbReference type="Proteomes" id="UP001164803">
    <property type="component" value="Chromosome"/>
</dbReference>
<reference evidence="8" key="1">
    <citation type="submission" date="2022-08" db="EMBL/GenBank/DDBJ databases">
        <title>Alicyclobacillus dauci DSM2870, complete genome.</title>
        <authorList>
            <person name="Wang Q."/>
            <person name="Cai R."/>
            <person name="Wang Z."/>
        </authorList>
    </citation>
    <scope>NUCLEOTIDE SEQUENCE</scope>
    <source>
        <strain evidence="8">DSM 28700</strain>
    </source>
</reference>
<feature type="domain" description="Major facilitator superfamily (MFS) profile" evidence="7">
    <location>
        <begin position="14"/>
        <end position="469"/>
    </location>
</feature>
<feature type="transmembrane region" description="Helical" evidence="6">
    <location>
        <begin position="445"/>
        <end position="464"/>
    </location>
</feature>
<evidence type="ECO:0000256" key="1">
    <source>
        <dbReference type="ARBA" id="ARBA00004651"/>
    </source>
</evidence>
<evidence type="ECO:0000313" key="8">
    <source>
        <dbReference type="EMBL" id="WAH36309.1"/>
    </source>
</evidence>
<evidence type="ECO:0000256" key="6">
    <source>
        <dbReference type="SAM" id="Phobius"/>
    </source>
</evidence>
<feature type="transmembrane region" description="Helical" evidence="6">
    <location>
        <begin position="285"/>
        <end position="305"/>
    </location>
</feature>
<keyword evidence="3 6" id="KW-0812">Transmembrane</keyword>
<keyword evidence="2" id="KW-0813">Transport</keyword>
<evidence type="ECO:0000256" key="3">
    <source>
        <dbReference type="ARBA" id="ARBA00022692"/>
    </source>
</evidence>
<feature type="transmembrane region" description="Helical" evidence="6">
    <location>
        <begin position="148"/>
        <end position="168"/>
    </location>
</feature>
<feature type="transmembrane region" description="Helical" evidence="6">
    <location>
        <begin position="377"/>
        <end position="394"/>
    </location>
</feature>
<evidence type="ECO:0000256" key="2">
    <source>
        <dbReference type="ARBA" id="ARBA00022448"/>
    </source>
</evidence>
<dbReference type="PANTHER" id="PTHR23505:SF79">
    <property type="entry name" value="PROTEIN SPINSTER"/>
    <property type="match status" value="1"/>
</dbReference>
<feature type="transmembrane region" description="Helical" evidence="6">
    <location>
        <begin position="53"/>
        <end position="71"/>
    </location>
</feature>
<evidence type="ECO:0000313" key="9">
    <source>
        <dbReference type="Proteomes" id="UP001164803"/>
    </source>
</evidence>
<comment type="subcellular location">
    <subcellularLocation>
        <location evidence="1">Cell membrane</location>
        <topology evidence="1">Multi-pass membrane protein</topology>
    </subcellularLocation>
</comment>
<feature type="transmembrane region" description="Helical" evidence="6">
    <location>
        <begin position="215"/>
        <end position="237"/>
    </location>
</feature>
<dbReference type="SUPFAM" id="SSF103473">
    <property type="entry name" value="MFS general substrate transporter"/>
    <property type="match status" value="1"/>
</dbReference>
<accession>A0ABY6Z0Q2</accession>
<dbReference type="InterPro" id="IPR005829">
    <property type="entry name" value="Sugar_transporter_CS"/>
</dbReference>
<evidence type="ECO:0000256" key="5">
    <source>
        <dbReference type="ARBA" id="ARBA00023136"/>
    </source>
</evidence>
<feature type="transmembrane region" description="Helical" evidence="6">
    <location>
        <begin position="350"/>
        <end position="371"/>
    </location>
</feature>
<dbReference type="InterPro" id="IPR044770">
    <property type="entry name" value="MFS_spinster-like"/>
</dbReference>
<dbReference type="InterPro" id="IPR036259">
    <property type="entry name" value="MFS_trans_sf"/>
</dbReference>
<feature type="transmembrane region" description="Helical" evidence="6">
    <location>
        <begin position="183"/>
        <end position="203"/>
    </location>
</feature>
<keyword evidence="4 6" id="KW-1133">Transmembrane helix</keyword>
<dbReference type="Pfam" id="PF07690">
    <property type="entry name" value="MFS_1"/>
    <property type="match status" value="1"/>
</dbReference>
<dbReference type="RefSeq" id="WP_268043635.1">
    <property type="nucleotide sequence ID" value="NZ_CP104064.1"/>
</dbReference>
<dbReference type="PANTHER" id="PTHR23505">
    <property type="entry name" value="SPINSTER"/>
    <property type="match status" value="1"/>
</dbReference>
<dbReference type="PROSITE" id="PS50850">
    <property type="entry name" value="MFS"/>
    <property type="match status" value="1"/>
</dbReference>
<evidence type="ECO:0000259" key="7">
    <source>
        <dbReference type="PROSITE" id="PS50850"/>
    </source>
</evidence>
<feature type="transmembrane region" description="Helical" evidence="6">
    <location>
        <begin position="243"/>
        <end position="265"/>
    </location>
</feature>
<gene>
    <name evidence="8" type="ORF">NZD86_19070</name>
</gene>
<dbReference type="Gene3D" id="1.20.1250.20">
    <property type="entry name" value="MFS general substrate transporter like domains"/>
    <property type="match status" value="2"/>
</dbReference>
<feature type="transmembrane region" description="Helical" evidence="6">
    <location>
        <begin position="83"/>
        <end position="101"/>
    </location>
</feature>